<dbReference type="GO" id="GO:0008061">
    <property type="term" value="F:chitin binding"/>
    <property type="evidence" value="ECO:0007669"/>
    <property type="project" value="InterPro"/>
</dbReference>
<dbReference type="PANTHER" id="PTHR11177">
    <property type="entry name" value="CHITINASE"/>
    <property type="match status" value="1"/>
</dbReference>
<dbReference type="InterPro" id="IPR001579">
    <property type="entry name" value="Glyco_hydro_18_chit_AS"/>
</dbReference>
<feature type="chain" id="PRO_5038595641" description="chitinase" evidence="8">
    <location>
        <begin position="40"/>
        <end position="427"/>
    </location>
</feature>
<evidence type="ECO:0000313" key="10">
    <source>
        <dbReference type="EMBL" id="SFT18982.1"/>
    </source>
</evidence>
<dbReference type="InterPro" id="IPR017853">
    <property type="entry name" value="GH"/>
</dbReference>
<feature type="signal peptide" evidence="8">
    <location>
        <begin position="1"/>
        <end position="39"/>
    </location>
</feature>
<dbReference type="PROSITE" id="PS01095">
    <property type="entry name" value="GH18_1"/>
    <property type="match status" value="1"/>
</dbReference>
<dbReference type="PROSITE" id="PS51910">
    <property type="entry name" value="GH18_2"/>
    <property type="match status" value="1"/>
</dbReference>
<dbReference type="SUPFAM" id="SSF51445">
    <property type="entry name" value="(Trans)glycosidases"/>
    <property type="match status" value="1"/>
</dbReference>
<dbReference type="Proteomes" id="UP000198873">
    <property type="component" value="Unassembled WGS sequence"/>
</dbReference>
<dbReference type="EMBL" id="FPAB01000011">
    <property type="protein sequence ID" value="SFT18982.1"/>
    <property type="molecule type" value="Genomic_DNA"/>
</dbReference>
<dbReference type="GO" id="GO:0006032">
    <property type="term" value="P:chitin catabolic process"/>
    <property type="evidence" value="ECO:0007669"/>
    <property type="project" value="UniProtKB-KW"/>
</dbReference>
<proteinExistence type="inferred from homology"/>
<evidence type="ECO:0000256" key="4">
    <source>
        <dbReference type="ARBA" id="ARBA00023024"/>
    </source>
</evidence>
<evidence type="ECO:0000256" key="6">
    <source>
        <dbReference type="RuleBase" id="RU000489"/>
    </source>
</evidence>
<name>A0A1I6VZ49_9ACTN</name>
<comment type="catalytic activity">
    <reaction evidence="1">
        <text>Random endo-hydrolysis of N-acetyl-beta-D-glucosaminide (1-&gt;4)-beta-linkages in chitin and chitodextrins.</text>
        <dbReference type="EC" id="3.2.1.14"/>
    </reaction>
</comment>
<keyword evidence="4" id="KW-0624">Polysaccharide degradation</keyword>
<gene>
    <name evidence="10" type="ORF">SAMN05444716_11139</name>
</gene>
<keyword evidence="5 6" id="KW-0326">Glycosidase</keyword>
<dbReference type="Gene3D" id="3.10.50.10">
    <property type="match status" value="1"/>
</dbReference>
<evidence type="ECO:0000259" key="9">
    <source>
        <dbReference type="PROSITE" id="PS51910"/>
    </source>
</evidence>
<reference evidence="11" key="1">
    <citation type="submission" date="2016-10" db="EMBL/GenBank/DDBJ databases">
        <authorList>
            <person name="Varghese N."/>
            <person name="Submissions S."/>
        </authorList>
    </citation>
    <scope>NUCLEOTIDE SEQUENCE [LARGE SCALE GENOMIC DNA]</scope>
    <source>
        <strain evidence="11">CGMCC 4.7047</strain>
    </source>
</reference>
<evidence type="ECO:0000256" key="2">
    <source>
        <dbReference type="ARBA" id="ARBA00012729"/>
    </source>
</evidence>
<keyword evidence="11" id="KW-1185">Reference proteome</keyword>
<keyword evidence="3 6" id="KW-0378">Hydrolase</keyword>
<dbReference type="GO" id="GO:0008843">
    <property type="term" value="F:endochitinase activity"/>
    <property type="evidence" value="ECO:0007669"/>
    <property type="project" value="UniProtKB-EC"/>
</dbReference>
<evidence type="ECO:0000256" key="3">
    <source>
        <dbReference type="ARBA" id="ARBA00022801"/>
    </source>
</evidence>
<organism evidence="10 11">
    <name type="scientific">Streptomyces harbinensis</name>
    <dbReference type="NCBI Taxonomy" id="1176198"/>
    <lineage>
        <taxon>Bacteria</taxon>
        <taxon>Bacillati</taxon>
        <taxon>Actinomycetota</taxon>
        <taxon>Actinomycetes</taxon>
        <taxon>Kitasatosporales</taxon>
        <taxon>Streptomycetaceae</taxon>
        <taxon>Streptomyces</taxon>
    </lineage>
</organism>
<feature type="domain" description="GH18" evidence="9">
    <location>
        <begin position="59"/>
        <end position="427"/>
    </location>
</feature>
<keyword evidence="4" id="KW-0119">Carbohydrate metabolism</keyword>
<dbReference type="AlphaFoldDB" id="A0A1I6VZ49"/>
<sequence>MSKGLHRSLSSTKRKAVAITAALTLPLGGMLAFASTSQAGEDTGATAPAAQEVTTTAGDVKLGYFAEWGVYDRNYHVKNIVDSGSADKITHINYAFGNVQNGECTIGDSYAAYDRFYSAAESVSGQADSWDTGALRGNFNQLRQLKELNPDLKVLWSFGGWTWSKGFGEAMQNPERFAQSCYNLVNDPRWEGVFDGIDLDWEYPNACGDSCDTSGPAVFGDMMQAFRGVFGDQLVTAAITADASDGGKIDAADYARGAEYADYLAVMTYDFFGAWAPTGPTAPHSPLESYDGIPQDGFNSAAAISKLKAQGVPSEKLLLGIGFYGRGWTGVSQAAPGGTASGAAPGTYEAGIEDYKVLATTCPATGTVAGTAYAHCGSQWWSYDTPQTVTDKMGWAKDQGLGGAFFWEFSGDSADGALVDAIHTGLS</sequence>
<dbReference type="InterPro" id="IPR001223">
    <property type="entry name" value="Glyco_hydro18_cat"/>
</dbReference>
<dbReference type="CDD" id="cd06548">
    <property type="entry name" value="GH18_chitinase"/>
    <property type="match status" value="1"/>
</dbReference>
<dbReference type="PANTHER" id="PTHR11177:SF317">
    <property type="entry name" value="CHITINASE 12-RELATED"/>
    <property type="match status" value="1"/>
</dbReference>
<dbReference type="Pfam" id="PF00704">
    <property type="entry name" value="Glyco_hydro_18"/>
    <property type="match status" value="1"/>
</dbReference>
<dbReference type="InterPro" id="IPR050314">
    <property type="entry name" value="Glycosyl_Hydrlase_18"/>
</dbReference>
<evidence type="ECO:0000313" key="11">
    <source>
        <dbReference type="Proteomes" id="UP000198873"/>
    </source>
</evidence>
<evidence type="ECO:0000256" key="1">
    <source>
        <dbReference type="ARBA" id="ARBA00000822"/>
    </source>
</evidence>
<dbReference type="InterPro" id="IPR011583">
    <property type="entry name" value="Chitinase_II/V-like_cat"/>
</dbReference>
<evidence type="ECO:0000256" key="8">
    <source>
        <dbReference type="SAM" id="SignalP"/>
    </source>
</evidence>
<comment type="similarity">
    <text evidence="7">Belongs to the glycosyl hydrolase 18 family.</text>
</comment>
<dbReference type="InterPro" id="IPR029070">
    <property type="entry name" value="Chitinase_insertion_sf"/>
</dbReference>
<dbReference type="Gene3D" id="3.20.20.80">
    <property type="entry name" value="Glycosidases"/>
    <property type="match status" value="1"/>
</dbReference>
<dbReference type="EC" id="3.2.1.14" evidence="2"/>
<dbReference type="RefSeq" id="WP_254791717.1">
    <property type="nucleotide sequence ID" value="NZ_FPAB01000011.1"/>
</dbReference>
<keyword evidence="8" id="KW-0732">Signal</keyword>
<dbReference type="SMART" id="SM00636">
    <property type="entry name" value="Glyco_18"/>
    <property type="match status" value="1"/>
</dbReference>
<dbReference type="STRING" id="1176198.SAMN05444716_11139"/>
<protein>
    <recommendedName>
        <fullName evidence="2">chitinase</fullName>
        <ecNumber evidence="2">3.2.1.14</ecNumber>
    </recommendedName>
</protein>
<dbReference type="GO" id="GO:0005975">
    <property type="term" value="P:carbohydrate metabolic process"/>
    <property type="evidence" value="ECO:0007669"/>
    <property type="project" value="InterPro"/>
</dbReference>
<evidence type="ECO:0000256" key="5">
    <source>
        <dbReference type="ARBA" id="ARBA00023295"/>
    </source>
</evidence>
<accession>A0A1I6VZ49</accession>
<evidence type="ECO:0000256" key="7">
    <source>
        <dbReference type="RuleBase" id="RU004453"/>
    </source>
</evidence>
<keyword evidence="4" id="KW-0146">Chitin degradation</keyword>
<dbReference type="SUPFAM" id="SSF54556">
    <property type="entry name" value="Chitinase insertion domain"/>
    <property type="match status" value="1"/>
</dbReference>